<comment type="cofactor">
    <cofactor evidence="8 10">
        <name>Zn(2+)</name>
        <dbReference type="ChEBI" id="CHEBI:29105"/>
    </cofactor>
    <text evidence="8 10">Binds 1 zinc ion per subunit.</text>
</comment>
<evidence type="ECO:0000313" key="12">
    <source>
        <dbReference type="Proteomes" id="UP000777265"/>
    </source>
</evidence>
<reference evidence="11" key="2">
    <citation type="submission" date="2020-01" db="EMBL/GenBank/DDBJ databases">
        <authorList>
            <person name="Campanaro S."/>
        </authorList>
    </citation>
    <scope>NUCLEOTIDE SEQUENCE</scope>
    <source>
        <strain evidence="11">AS06rmzACSIP_7</strain>
    </source>
</reference>
<dbReference type="Pfam" id="PF01242">
    <property type="entry name" value="PTPS"/>
    <property type="match status" value="1"/>
</dbReference>
<comment type="pathway">
    <text evidence="1 8">Purine metabolism; 7-cyano-7-deazaguanine biosynthesis.</text>
</comment>
<feature type="active site" description="Charge relay system" evidence="9">
    <location>
        <position position="114"/>
    </location>
</feature>
<evidence type="ECO:0000256" key="4">
    <source>
        <dbReference type="ARBA" id="ARBA00022723"/>
    </source>
</evidence>
<dbReference type="Proteomes" id="UP000777265">
    <property type="component" value="Unassembled WGS sequence"/>
</dbReference>
<reference evidence="11" key="1">
    <citation type="journal article" date="2020" name="Biotechnol. Biofuels">
        <title>New insights from the biogas microbiome by comprehensive genome-resolved metagenomics of nearly 1600 species originating from multiple anaerobic digesters.</title>
        <authorList>
            <person name="Campanaro S."/>
            <person name="Treu L."/>
            <person name="Rodriguez-R L.M."/>
            <person name="Kovalovszki A."/>
            <person name="Ziels R.M."/>
            <person name="Maus I."/>
            <person name="Zhu X."/>
            <person name="Kougias P.G."/>
            <person name="Basile A."/>
            <person name="Luo G."/>
            <person name="Schluter A."/>
            <person name="Konstantinidis K.T."/>
            <person name="Angelidaki I."/>
        </authorList>
    </citation>
    <scope>NUCLEOTIDE SEQUENCE</scope>
    <source>
        <strain evidence="11">AS06rmzACSIP_7</strain>
    </source>
</reference>
<dbReference type="EMBL" id="JAAYEE010000010">
    <property type="protein sequence ID" value="NLW33949.1"/>
    <property type="molecule type" value="Genomic_DNA"/>
</dbReference>
<comment type="catalytic activity">
    <reaction evidence="7 8">
        <text>7,8-dihydroneopterin 3'-triphosphate + H2O = 6-carboxy-5,6,7,8-tetrahydropterin + triphosphate + acetaldehyde + 2 H(+)</text>
        <dbReference type="Rhea" id="RHEA:27966"/>
        <dbReference type="ChEBI" id="CHEBI:15343"/>
        <dbReference type="ChEBI" id="CHEBI:15377"/>
        <dbReference type="ChEBI" id="CHEBI:15378"/>
        <dbReference type="ChEBI" id="CHEBI:18036"/>
        <dbReference type="ChEBI" id="CHEBI:58462"/>
        <dbReference type="ChEBI" id="CHEBI:61032"/>
        <dbReference type="EC" id="4.1.2.50"/>
    </reaction>
</comment>
<evidence type="ECO:0000256" key="2">
    <source>
        <dbReference type="ARBA" id="ARBA00008900"/>
    </source>
</evidence>
<dbReference type="GO" id="GO:0008616">
    <property type="term" value="P:tRNA queuosine(34) biosynthetic process"/>
    <property type="evidence" value="ECO:0007669"/>
    <property type="project" value="UniProtKB-KW"/>
</dbReference>
<evidence type="ECO:0000256" key="10">
    <source>
        <dbReference type="PIRSR" id="PIRSR006113-2"/>
    </source>
</evidence>
<dbReference type="GO" id="GO:0070497">
    <property type="term" value="F:6-carboxytetrahydropterin synthase activity"/>
    <property type="evidence" value="ECO:0007669"/>
    <property type="project" value="UniProtKB-EC"/>
</dbReference>
<sequence length="124" mass="14258">MSVFTLCVKDSFSAAHRLTDYHGKCEALHGHNFQVEAFVKGRQPENGGMVIDFTVLKGRLRQVLDVLDHKFINEIPFFRERAGSSEYIAMYVFHELRKLMTETTVSLAEVRVWESDTAWVAYGE</sequence>
<proteinExistence type="inferred from homology"/>
<feature type="binding site" evidence="10">
    <location>
        <position position="16"/>
    </location>
    <ligand>
        <name>Zn(2+)</name>
        <dbReference type="ChEBI" id="CHEBI:29105"/>
    </ligand>
</feature>
<evidence type="ECO:0000256" key="6">
    <source>
        <dbReference type="ARBA" id="ARBA00023239"/>
    </source>
</evidence>
<evidence type="ECO:0000256" key="1">
    <source>
        <dbReference type="ARBA" id="ARBA00005061"/>
    </source>
</evidence>
<keyword evidence="6 8" id="KW-0456">Lyase</keyword>
<dbReference type="PANTHER" id="PTHR12589">
    <property type="entry name" value="PYRUVOYL TETRAHYDROBIOPTERIN SYNTHASE"/>
    <property type="match status" value="1"/>
</dbReference>
<dbReference type="EC" id="4.-.-.-" evidence="8"/>
<dbReference type="PANTHER" id="PTHR12589:SF7">
    <property type="entry name" value="6-PYRUVOYL TETRAHYDROBIOPTERIN SYNTHASE"/>
    <property type="match status" value="1"/>
</dbReference>
<evidence type="ECO:0000256" key="3">
    <source>
        <dbReference type="ARBA" id="ARBA00018141"/>
    </source>
</evidence>
<dbReference type="SUPFAM" id="SSF55620">
    <property type="entry name" value="Tetrahydrobiopterin biosynthesis enzymes-like"/>
    <property type="match status" value="1"/>
</dbReference>
<feature type="binding site" evidence="10">
    <location>
        <position position="31"/>
    </location>
    <ligand>
        <name>Zn(2+)</name>
        <dbReference type="ChEBI" id="CHEBI:29105"/>
    </ligand>
</feature>
<keyword evidence="5 8" id="KW-0862">Zinc</keyword>
<dbReference type="GO" id="GO:0046872">
    <property type="term" value="F:metal ion binding"/>
    <property type="evidence" value="ECO:0007669"/>
    <property type="project" value="UniProtKB-KW"/>
</dbReference>
<accession>A0A971RZW0</accession>
<evidence type="ECO:0000256" key="8">
    <source>
        <dbReference type="PIRNR" id="PIRNR006113"/>
    </source>
</evidence>
<feature type="active site" description="Proton acceptor" evidence="9">
    <location>
        <position position="25"/>
    </location>
</feature>
<keyword evidence="8" id="KW-0671">Queuosine biosynthesis</keyword>
<feature type="binding site" evidence="10">
    <location>
        <position position="29"/>
    </location>
    <ligand>
        <name>Zn(2+)</name>
        <dbReference type="ChEBI" id="CHEBI:29105"/>
    </ligand>
</feature>
<evidence type="ECO:0000256" key="5">
    <source>
        <dbReference type="ARBA" id="ARBA00022833"/>
    </source>
</evidence>
<feature type="active site" description="Charge relay system" evidence="9">
    <location>
        <position position="69"/>
    </location>
</feature>
<dbReference type="Gene3D" id="3.30.479.10">
    <property type="entry name" value="6-pyruvoyl tetrahydropterin synthase/QueD"/>
    <property type="match status" value="1"/>
</dbReference>
<comment type="caution">
    <text evidence="11">The sequence shown here is derived from an EMBL/GenBank/DDBJ whole genome shotgun (WGS) entry which is preliminary data.</text>
</comment>
<comment type="similarity">
    <text evidence="2 8">Belongs to the PTPS family. QueD subfamily.</text>
</comment>
<dbReference type="PIRSF" id="PIRSF006113">
    <property type="entry name" value="PTP_synth"/>
    <property type="match status" value="1"/>
</dbReference>
<gene>
    <name evidence="11" type="ORF">GXY80_00505</name>
</gene>
<dbReference type="InterPro" id="IPR007115">
    <property type="entry name" value="6-PTP_synth/QueD"/>
</dbReference>
<evidence type="ECO:0000256" key="9">
    <source>
        <dbReference type="PIRSR" id="PIRSR006113-1"/>
    </source>
</evidence>
<keyword evidence="4 8" id="KW-0479">Metal-binding</keyword>
<organism evidence="11 12">
    <name type="scientific">Syntrophorhabdus aromaticivorans</name>
    <dbReference type="NCBI Taxonomy" id="328301"/>
    <lineage>
        <taxon>Bacteria</taxon>
        <taxon>Pseudomonadati</taxon>
        <taxon>Thermodesulfobacteriota</taxon>
        <taxon>Syntrophorhabdia</taxon>
        <taxon>Syntrophorhabdales</taxon>
        <taxon>Syntrophorhabdaceae</taxon>
        <taxon>Syntrophorhabdus</taxon>
    </lineage>
</organism>
<dbReference type="AlphaFoldDB" id="A0A971RZW0"/>
<name>A0A971RZW0_9BACT</name>
<evidence type="ECO:0000313" key="11">
    <source>
        <dbReference type="EMBL" id="NLW33949.1"/>
    </source>
</evidence>
<dbReference type="InterPro" id="IPR038418">
    <property type="entry name" value="6-PTP_synth/QueD_sf"/>
</dbReference>
<evidence type="ECO:0000256" key="7">
    <source>
        <dbReference type="ARBA" id="ARBA00048807"/>
    </source>
</evidence>
<protein>
    <recommendedName>
        <fullName evidence="3 8">6-carboxy-5,6,7,8-tetrahydropterin synthase</fullName>
        <ecNumber evidence="8">4.-.-.-</ecNumber>
    </recommendedName>
</protein>